<dbReference type="GO" id="GO:0071949">
    <property type="term" value="F:FAD binding"/>
    <property type="evidence" value="ECO:0007669"/>
    <property type="project" value="InterPro"/>
</dbReference>
<evidence type="ECO:0000256" key="3">
    <source>
        <dbReference type="ARBA" id="ARBA00022827"/>
    </source>
</evidence>
<comment type="caution">
    <text evidence="5">The sequence shown here is derived from an EMBL/GenBank/DDBJ whole genome shotgun (WGS) entry which is preliminary data.</text>
</comment>
<dbReference type="RefSeq" id="WP_342775611.1">
    <property type="nucleotide sequence ID" value="NZ_JBHLUJ010000015.1"/>
</dbReference>
<dbReference type="GO" id="GO:0016709">
    <property type="term" value="F:oxidoreductase activity, acting on paired donors, with incorporation or reduction of molecular oxygen, NAD(P)H as one donor, and incorporation of one atom of oxygen"/>
    <property type="evidence" value="ECO:0007669"/>
    <property type="project" value="UniProtKB-ARBA"/>
</dbReference>
<dbReference type="PANTHER" id="PTHR43004:SF19">
    <property type="entry name" value="BINDING MONOOXYGENASE, PUTATIVE (JCVI)-RELATED"/>
    <property type="match status" value="1"/>
</dbReference>
<dbReference type="Gene3D" id="3.50.50.60">
    <property type="entry name" value="FAD/NAD(P)-binding domain"/>
    <property type="match status" value="1"/>
</dbReference>
<evidence type="ECO:0000256" key="2">
    <source>
        <dbReference type="ARBA" id="ARBA00022630"/>
    </source>
</evidence>
<dbReference type="EMBL" id="QUNO01000005">
    <property type="protein sequence ID" value="REH48640.1"/>
    <property type="molecule type" value="Genomic_DNA"/>
</dbReference>
<reference evidence="5 6" key="1">
    <citation type="submission" date="2018-08" db="EMBL/GenBank/DDBJ databases">
        <title>Genomic Encyclopedia of Archaeal and Bacterial Type Strains, Phase II (KMG-II): from individual species to whole genera.</title>
        <authorList>
            <person name="Goeker M."/>
        </authorList>
    </citation>
    <scope>NUCLEOTIDE SEQUENCE [LARGE SCALE GENOMIC DNA]</scope>
    <source>
        <strain evidence="5 6">DSM 45791</strain>
    </source>
</reference>
<comment type="cofactor">
    <cofactor evidence="1">
        <name>FAD</name>
        <dbReference type="ChEBI" id="CHEBI:57692"/>
    </cofactor>
</comment>
<dbReference type="InterPro" id="IPR002938">
    <property type="entry name" value="FAD-bd"/>
</dbReference>
<keyword evidence="6" id="KW-1185">Reference proteome</keyword>
<dbReference type="InterPro" id="IPR050641">
    <property type="entry name" value="RIFMO-like"/>
</dbReference>
<protein>
    <submittedName>
        <fullName evidence="5">FAD binding domain-containing protein</fullName>
    </submittedName>
</protein>
<dbReference type="AlphaFoldDB" id="A0A3E0HQU2"/>
<sequence>MFLAGDAAHVHTPAGGRGLNTGVQDAHNLGWKLADGSEELLDSYEDERLPVAADVLGISTELFDRGVMDRGNPALRQLGVNYRSSKLSVDTGVNPGALRAGDRAPDGYIGMIATDPGDVRQ</sequence>
<name>A0A3E0HQU2_9PSEU</name>
<dbReference type="Pfam" id="PF01494">
    <property type="entry name" value="FAD_binding_3"/>
    <property type="match status" value="1"/>
</dbReference>
<evidence type="ECO:0000259" key="4">
    <source>
        <dbReference type="Pfam" id="PF01494"/>
    </source>
</evidence>
<proteinExistence type="predicted"/>
<gene>
    <name evidence="5" type="ORF">BCF44_105499</name>
</gene>
<keyword evidence="3" id="KW-0274">FAD</keyword>
<evidence type="ECO:0000256" key="1">
    <source>
        <dbReference type="ARBA" id="ARBA00001974"/>
    </source>
</evidence>
<dbReference type="Proteomes" id="UP000256269">
    <property type="component" value="Unassembled WGS sequence"/>
</dbReference>
<dbReference type="PANTHER" id="PTHR43004">
    <property type="entry name" value="TRK SYSTEM POTASSIUM UPTAKE PROTEIN"/>
    <property type="match status" value="1"/>
</dbReference>
<accession>A0A3E0HQU2</accession>
<dbReference type="SUPFAM" id="SSF51905">
    <property type="entry name" value="FAD/NAD(P)-binding domain"/>
    <property type="match status" value="1"/>
</dbReference>
<evidence type="ECO:0000313" key="5">
    <source>
        <dbReference type="EMBL" id="REH48640.1"/>
    </source>
</evidence>
<dbReference type="InterPro" id="IPR036188">
    <property type="entry name" value="FAD/NAD-bd_sf"/>
</dbReference>
<evidence type="ECO:0000313" key="6">
    <source>
        <dbReference type="Proteomes" id="UP000256269"/>
    </source>
</evidence>
<keyword evidence="2" id="KW-0285">Flavoprotein</keyword>
<organism evidence="5 6">
    <name type="scientific">Kutzneria buriramensis</name>
    <dbReference type="NCBI Taxonomy" id="1045776"/>
    <lineage>
        <taxon>Bacteria</taxon>
        <taxon>Bacillati</taxon>
        <taxon>Actinomycetota</taxon>
        <taxon>Actinomycetes</taxon>
        <taxon>Pseudonocardiales</taxon>
        <taxon>Pseudonocardiaceae</taxon>
        <taxon>Kutzneria</taxon>
    </lineage>
</organism>
<feature type="domain" description="FAD-binding" evidence="4">
    <location>
        <begin position="1"/>
        <end position="56"/>
    </location>
</feature>